<dbReference type="AlphaFoldDB" id="A0A1E3L789"/>
<accession>A0A1E3L789</accession>
<proteinExistence type="predicted"/>
<gene>
    <name evidence="1" type="ORF">PTI45_00944</name>
</gene>
<organism evidence="1 2">
    <name type="scientific">Paenibacillus nuruki</name>
    <dbReference type="NCBI Taxonomy" id="1886670"/>
    <lineage>
        <taxon>Bacteria</taxon>
        <taxon>Bacillati</taxon>
        <taxon>Bacillota</taxon>
        <taxon>Bacilli</taxon>
        <taxon>Bacillales</taxon>
        <taxon>Paenibacillaceae</taxon>
        <taxon>Paenibacillus</taxon>
    </lineage>
</organism>
<evidence type="ECO:0008006" key="3">
    <source>
        <dbReference type="Google" id="ProtNLM"/>
    </source>
</evidence>
<evidence type="ECO:0000313" key="1">
    <source>
        <dbReference type="EMBL" id="ODP29461.1"/>
    </source>
</evidence>
<comment type="caution">
    <text evidence="1">The sequence shown here is derived from an EMBL/GenBank/DDBJ whole genome shotgun (WGS) entry which is preliminary data.</text>
</comment>
<dbReference type="RefSeq" id="WP_069326402.1">
    <property type="nucleotide sequence ID" value="NZ_MDER01000030.1"/>
</dbReference>
<sequence>MPWILEDTAGVIIFAEFFPLTESDLPHISAKLGWESSFDWSLYLQSNSIFTALKLVDSHGVIHGCLAYRKDQNNLFVELALVEKSPLHRRGVSYINIGKVLFACAYKISFDAGFDGFVVLTPKTNLIDYYERVYRAQFVGHIDHHPRYLLDPAIGKSLIMVYYRERM</sequence>
<dbReference type="STRING" id="1886670.PTI45_00944"/>
<name>A0A1E3L789_9BACL</name>
<evidence type="ECO:0000313" key="2">
    <source>
        <dbReference type="Proteomes" id="UP000094578"/>
    </source>
</evidence>
<keyword evidence="2" id="KW-1185">Reference proteome</keyword>
<dbReference type="Proteomes" id="UP000094578">
    <property type="component" value="Unassembled WGS sequence"/>
</dbReference>
<dbReference type="EMBL" id="MDER01000030">
    <property type="protein sequence ID" value="ODP29461.1"/>
    <property type="molecule type" value="Genomic_DNA"/>
</dbReference>
<protein>
    <recommendedName>
        <fullName evidence="3">N-acetyltransferase domain-containing protein</fullName>
    </recommendedName>
</protein>
<reference evidence="1 2" key="1">
    <citation type="submission" date="2016-08" db="EMBL/GenBank/DDBJ databases">
        <title>Genome sequencing of Paenibacillus sp. TI45-13ar, isolated from Korean traditional nuruk.</title>
        <authorList>
            <person name="Kim S.-J."/>
        </authorList>
    </citation>
    <scope>NUCLEOTIDE SEQUENCE [LARGE SCALE GENOMIC DNA]</scope>
    <source>
        <strain evidence="1 2">TI45-13ar</strain>
    </source>
</reference>